<organism evidence="1 2">
    <name type="scientific">Dyella nitratireducens</name>
    <dbReference type="NCBI Taxonomy" id="1849580"/>
    <lineage>
        <taxon>Bacteria</taxon>
        <taxon>Pseudomonadati</taxon>
        <taxon>Pseudomonadota</taxon>
        <taxon>Gammaproteobacteria</taxon>
        <taxon>Lysobacterales</taxon>
        <taxon>Rhodanobacteraceae</taxon>
        <taxon>Dyella</taxon>
    </lineage>
</organism>
<reference evidence="2" key="1">
    <citation type="journal article" date="2019" name="Int. J. Syst. Evol. Microbiol.">
        <title>The Global Catalogue of Microorganisms (GCM) 10K type strain sequencing project: providing services to taxonomists for standard genome sequencing and annotation.</title>
        <authorList>
            <consortium name="The Broad Institute Genomics Platform"/>
            <consortium name="The Broad Institute Genome Sequencing Center for Infectious Disease"/>
            <person name="Wu L."/>
            <person name="Ma J."/>
        </authorList>
    </citation>
    <scope>NUCLEOTIDE SEQUENCE [LARGE SCALE GENOMIC DNA]</scope>
    <source>
        <strain evidence="2">CGMCC 1.15439</strain>
    </source>
</reference>
<sequence length="427" mass="48086">MRELIGALVQAAIAELFVLADQGDRIRLLRHLCLEQLMDQRRGLPGLRGGVEGLEYLFAFRGIQQHKVVDAGVGRFGRAIEHMVQMHSPALNAHRIEKVGAVFEHHLQATLRLAHIQQKVEGCMRDTCSPAAVELQRLVEPVLACPALVFEFAVEIQHDLRIRRVGGMPLTHQPVENQFEGQLLLVSRQHLLRGRCKHVGKRLAGAELRTQGHDVDEGADHVLRLRGTVRRQHAHADVVLAAVAMQQDLHGGRQRHEQGRIALAGLFGHAPDQVGRKMHGMRCAAVRHQRRPGTIGRKRQQRGSTAQVFRPISKMRLDVLLAVAAPLPLRVIGVADRQRGQRRWLIRLARGIGLGKLVDQHTDRPAVVNDVMQGQQQHMQPCADLQQVRADQRPMDQVERLARIFHHDLTNLRIGIQLADIRYLQRP</sequence>
<name>A0ABQ1GDK8_9GAMM</name>
<proteinExistence type="predicted"/>
<protein>
    <submittedName>
        <fullName evidence="1">Uncharacterized protein</fullName>
    </submittedName>
</protein>
<gene>
    <name evidence="1" type="ORF">GCM10010981_33440</name>
</gene>
<comment type="caution">
    <text evidence="1">The sequence shown here is derived from an EMBL/GenBank/DDBJ whole genome shotgun (WGS) entry which is preliminary data.</text>
</comment>
<evidence type="ECO:0000313" key="1">
    <source>
        <dbReference type="EMBL" id="GGA41740.1"/>
    </source>
</evidence>
<keyword evidence="2" id="KW-1185">Reference proteome</keyword>
<evidence type="ECO:0000313" key="2">
    <source>
        <dbReference type="Proteomes" id="UP000620046"/>
    </source>
</evidence>
<accession>A0ABQ1GDK8</accession>
<dbReference type="Proteomes" id="UP000620046">
    <property type="component" value="Unassembled WGS sequence"/>
</dbReference>
<dbReference type="EMBL" id="BMJA01000003">
    <property type="protein sequence ID" value="GGA41740.1"/>
    <property type="molecule type" value="Genomic_DNA"/>
</dbReference>